<feature type="region of interest" description="Disordered" evidence="5">
    <location>
        <begin position="25"/>
        <end position="63"/>
    </location>
</feature>
<sequence length="394" mass="45331">MDYSRDLLEGSNLFTETSNYINLKLQSPMPSPFKGTKEDASTDTSNNLSPTRPGRAGSPSDDKLENSVLSLGQELRDEELRSVLTRFDVFKLLLSKVGGKDRLAKVSQYVLNLIKLYLINTRRYLVNEKFTDLSLDPRQHWQTPFKYAKLLVFLNSTILEKKITELTKNISAFRYALRFGGTPNRLRSFILKFNTFIKNPTPAFFQKLYLNEDSLGDFIDLWYGIFDELELLFKVNVLTNPTFKSFVSRQGALAWYADIILGLKKNWWKLQANRERQVQINIQHQVKQRASLLSKRLVEGIGSTPLREQLMREFNNKSPMGNGLLMLELKELKYEEKIVLLDLVRLSFDFVCDTIDVFNLKLPAAVYLLSGAFSGSCGLSKVWLMCKKELSEDK</sequence>
<evidence type="ECO:0000256" key="4">
    <source>
        <dbReference type="ARBA" id="ARBA00046271"/>
    </source>
</evidence>
<proteinExistence type="predicted"/>
<dbReference type="Proteomes" id="UP000189513">
    <property type="component" value="Unassembled WGS sequence"/>
</dbReference>
<dbReference type="PANTHER" id="PTHR12652:SF50">
    <property type="entry name" value="PEROXIN 11"/>
    <property type="match status" value="1"/>
</dbReference>
<dbReference type="GO" id="GO:0016559">
    <property type="term" value="P:peroxisome fission"/>
    <property type="evidence" value="ECO:0007669"/>
    <property type="project" value="InterPro"/>
</dbReference>
<keyword evidence="1" id="KW-0962">Peroxisome biogenesis</keyword>
<keyword evidence="3" id="KW-0576">Peroxisome</keyword>
<evidence type="ECO:0000313" key="7">
    <source>
        <dbReference type="Proteomes" id="UP000189513"/>
    </source>
</evidence>
<keyword evidence="7" id="KW-1185">Reference proteome</keyword>
<dbReference type="PANTHER" id="PTHR12652">
    <property type="entry name" value="PEROXISOMAL BIOGENESIS FACTOR 11"/>
    <property type="match status" value="1"/>
</dbReference>
<evidence type="ECO:0000256" key="2">
    <source>
        <dbReference type="ARBA" id="ARBA00023136"/>
    </source>
</evidence>
<evidence type="ECO:0000313" key="6">
    <source>
        <dbReference type="EMBL" id="ONH69014.1"/>
    </source>
</evidence>
<name>A0A1V2LB78_CYBFA</name>
<accession>A0A1V2LB78</accession>
<dbReference type="AlphaFoldDB" id="A0A1V2LB78"/>
<reference evidence="7" key="1">
    <citation type="journal article" date="2017" name="Genome Announc.">
        <title>Genome sequences of Cyberlindnera fabianii 65, Pichia kudriavzevii 129, and Saccharomyces cerevisiae 131 isolated from fermented masau fruits in Zimbabwe.</title>
        <authorList>
            <person name="van Rijswijck I.M.H."/>
            <person name="Derks M.F.L."/>
            <person name="Abee T."/>
            <person name="de Ridder D."/>
            <person name="Smid E.J."/>
        </authorList>
    </citation>
    <scope>NUCLEOTIDE SEQUENCE [LARGE SCALE GENOMIC DNA]</scope>
    <source>
        <strain evidence="7">65</strain>
    </source>
</reference>
<dbReference type="EMBL" id="MPUK01000002">
    <property type="protein sequence ID" value="ONH69014.1"/>
    <property type="molecule type" value="Genomic_DNA"/>
</dbReference>
<dbReference type="Pfam" id="PF05648">
    <property type="entry name" value="PEX11"/>
    <property type="match status" value="1"/>
</dbReference>
<dbReference type="OMA" id="YGIMDEL"/>
<comment type="caution">
    <text evidence="6">The sequence shown here is derived from an EMBL/GenBank/DDBJ whole genome shotgun (WGS) entry which is preliminary data.</text>
</comment>
<dbReference type="STRING" id="36022.A0A1V2LB78"/>
<dbReference type="VEuPathDB" id="FungiDB:BON22_1695"/>
<protein>
    <submittedName>
        <fullName evidence="6">Peroxisomal membrane protein PEX25</fullName>
    </submittedName>
</protein>
<comment type="subcellular location">
    <subcellularLocation>
        <location evidence="4">Peroxisome membrane</location>
    </subcellularLocation>
</comment>
<gene>
    <name evidence="6" type="ORF">BON22_1695</name>
</gene>
<keyword evidence="2" id="KW-0472">Membrane</keyword>
<evidence type="ECO:0000256" key="3">
    <source>
        <dbReference type="ARBA" id="ARBA00023140"/>
    </source>
</evidence>
<dbReference type="InterPro" id="IPR008733">
    <property type="entry name" value="PEX11"/>
</dbReference>
<evidence type="ECO:0000256" key="5">
    <source>
        <dbReference type="SAM" id="MobiDB-lite"/>
    </source>
</evidence>
<evidence type="ECO:0000256" key="1">
    <source>
        <dbReference type="ARBA" id="ARBA00022593"/>
    </source>
</evidence>
<dbReference type="GO" id="GO:0005778">
    <property type="term" value="C:peroxisomal membrane"/>
    <property type="evidence" value="ECO:0007669"/>
    <property type="project" value="UniProtKB-SubCell"/>
</dbReference>
<organism evidence="6 7">
    <name type="scientific">Cyberlindnera fabianii</name>
    <name type="common">Yeast</name>
    <name type="synonym">Hansenula fabianii</name>
    <dbReference type="NCBI Taxonomy" id="36022"/>
    <lineage>
        <taxon>Eukaryota</taxon>
        <taxon>Fungi</taxon>
        <taxon>Dikarya</taxon>
        <taxon>Ascomycota</taxon>
        <taxon>Saccharomycotina</taxon>
        <taxon>Saccharomycetes</taxon>
        <taxon>Phaffomycetales</taxon>
        <taxon>Phaffomycetaceae</taxon>
        <taxon>Cyberlindnera</taxon>
    </lineage>
</organism>